<evidence type="ECO:0000313" key="15">
    <source>
        <dbReference type="Proteomes" id="UP000250266"/>
    </source>
</evidence>
<dbReference type="Gene3D" id="1.10.630.10">
    <property type="entry name" value="Cytochrome P450"/>
    <property type="match status" value="1"/>
</dbReference>
<evidence type="ECO:0000256" key="7">
    <source>
        <dbReference type="ARBA" id="ARBA00022989"/>
    </source>
</evidence>
<dbReference type="GO" id="GO:0016020">
    <property type="term" value="C:membrane"/>
    <property type="evidence" value="ECO:0007669"/>
    <property type="project" value="UniProtKB-SubCell"/>
</dbReference>
<protein>
    <submittedName>
        <fullName evidence="14">Cytochrome P450</fullName>
    </submittedName>
</protein>
<dbReference type="AlphaFoldDB" id="A0A8E2J9Q3"/>
<comment type="cofactor">
    <cofactor evidence="1 12">
        <name>heme</name>
        <dbReference type="ChEBI" id="CHEBI:30413"/>
    </cofactor>
</comment>
<dbReference type="Proteomes" id="UP000250266">
    <property type="component" value="Unassembled WGS sequence"/>
</dbReference>
<evidence type="ECO:0000256" key="9">
    <source>
        <dbReference type="ARBA" id="ARBA00023004"/>
    </source>
</evidence>
<dbReference type="InterPro" id="IPR002401">
    <property type="entry name" value="Cyt_P450_E_grp-I"/>
</dbReference>
<evidence type="ECO:0000256" key="4">
    <source>
        <dbReference type="ARBA" id="ARBA00022617"/>
    </source>
</evidence>
<dbReference type="EMBL" id="KV745468">
    <property type="protein sequence ID" value="OCK74493.1"/>
    <property type="molecule type" value="Genomic_DNA"/>
</dbReference>
<evidence type="ECO:0000256" key="5">
    <source>
        <dbReference type="ARBA" id="ARBA00022692"/>
    </source>
</evidence>
<keyword evidence="8 13" id="KW-0560">Oxidoreductase</keyword>
<organism evidence="14 15">
    <name type="scientific">Lepidopterella palustris CBS 459.81</name>
    <dbReference type="NCBI Taxonomy" id="1314670"/>
    <lineage>
        <taxon>Eukaryota</taxon>
        <taxon>Fungi</taxon>
        <taxon>Dikarya</taxon>
        <taxon>Ascomycota</taxon>
        <taxon>Pezizomycotina</taxon>
        <taxon>Dothideomycetes</taxon>
        <taxon>Pleosporomycetidae</taxon>
        <taxon>Mytilinidiales</taxon>
        <taxon>Argynnaceae</taxon>
        <taxon>Lepidopterella</taxon>
    </lineage>
</organism>
<evidence type="ECO:0000256" key="10">
    <source>
        <dbReference type="ARBA" id="ARBA00023033"/>
    </source>
</evidence>
<dbReference type="SUPFAM" id="SSF48264">
    <property type="entry name" value="Cytochrome P450"/>
    <property type="match status" value="1"/>
</dbReference>
<proteinExistence type="inferred from homology"/>
<dbReference type="InterPro" id="IPR036396">
    <property type="entry name" value="Cyt_P450_sf"/>
</dbReference>
<gene>
    <name evidence="14" type="ORF">K432DRAFT_310598</name>
</gene>
<dbReference type="GO" id="GO:0005506">
    <property type="term" value="F:iron ion binding"/>
    <property type="evidence" value="ECO:0007669"/>
    <property type="project" value="InterPro"/>
</dbReference>
<keyword evidence="11" id="KW-0472">Membrane</keyword>
<evidence type="ECO:0000256" key="12">
    <source>
        <dbReference type="PIRSR" id="PIRSR602401-1"/>
    </source>
</evidence>
<evidence type="ECO:0000256" key="2">
    <source>
        <dbReference type="ARBA" id="ARBA00004167"/>
    </source>
</evidence>
<dbReference type="PRINTS" id="PR00385">
    <property type="entry name" value="P450"/>
</dbReference>
<keyword evidence="15" id="KW-1185">Reference proteome</keyword>
<sequence length="478" mass="55222">MQVFFYIFSSIVYNLFLHPLRKYPGPRLWAISQIPFSLTWMSGAGHKKMLELHQKYGDVVRITPNQLSFGYPEAWDEIMGHRKRDQDENGKDPDFWDDQDKLTLVGSNRERHRRLRKILSHGFSAQAMVAQQATFQRYASLLIERLKAASDGGQAVEMTQWYNWTTFDIAGDLIFGEPFGCLDNLDHHPWVKLIFEHIRGIAISTAVIRFPFGRRLIKAITPRSVARDIKTHNEFTKAQVDKRFALQDARPDLMESIIKARAEEQASDGEVLANAHNLIVGGSETTATTLAGTTYLLATNRSVLAKLHEEIKTTFRTEDEIDLISVHRLEYMLAVFDEALRIYPPVPSAIPRKAPPNGTTIGGRYVPPNTILGIWQWPMFHNPKFFRNPESFVPERWLGDPRFDGDRKKVFQPFSVGPRDCIGKNLAYAEMRLILAKMVWNFDIELDPRSENWLEKNMLYFLWEKPELYVRLTPRTVE</sequence>
<evidence type="ECO:0000256" key="13">
    <source>
        <dbReference type="RuleBase" id="RU000461"/>
    </source>
</evidence>
<dbReference type="GO" id="GO:0004497">
    <property type="term" value="F:monooxygenase activity"/>
    <property type="evidence" value="ECO:0007669"/>
    <property type="project" value="UniProtKB-KW"/>
</dbReference>
<dbReference type="GO" id="GO:0016705">
    <property type="term" value="F:oxidoreductase activity, acting on paired donors, with incorporation or reduction of molecular oxygen"/>
    <property type="evidence" value="ECO:0007669"/>
    <property type="project" value="InterPro"/>
</dbReference>
<dbReference type="PANTHER" id="PTHR24305:SF29">
    <property type="entry name" value="BENZOATE-PARA-HYDROXYLASE"/>
    <property type="match status" value="1"/>
</dbReference>
<comment type="similarity">
    <text evidence="3 13">Belongs to the cytochrome P450 family.</text>
</comment>
<dbReference type="OrthoDB" id="1470350at2759"/>
<keyword evidence="4 12" id="KW-0349">Heme</keyword>
<evidence type="ECO:0000256" key="1">
    <source>
        <dbReference type="ARBA" id="ARBA00001971"/>
    </source>
</evidence>
<dbReference type="InterPro" id="IPR050121">
    <property type="entry name" value="Cytochrome_P450_monoxygenase"/>
</dbReference>
<evidence type="ECO:0000256" key="11">
    <source>
        <dbReference type="ARBA" id="ARBA00023136"/>
    </source>
</evidence>
<keyword evidence="7" id="KW-1133">Transmembrane helix</keyword>
<dbReference type="CDD" id="cd11058">
    <property type="entry name" value="CYP60B-like"/>
    <property type="match status" value="1"/>
</dbReference>
<keyword evidence="9 12" id="KW-0408">Iron</keyword>
<feature type="binding site" description="axial binding residue" evidence="12">
    <location>
        <position position="421"/>
    </location>
    <ligand>
        <name>heme</name>
        <dbReference type="ChEBI" id="CHEBI:30413"/>
    </ligand>
    <ligandPart>
        <name>Fe</name>
        <dbReference type="ChEBI" id="CHEBI:18248"/>
    </ligandPart>
</feature>
<reference evidence="14 15" key="1">
    <citation type="journal article" date="2016" name="Nat. Commun.">
        <title>Ectomycorrhizal ecology is imprinted in the genome of the dominant symbiotic fungus Cenococcum geophilum.</title>
        <authorList>
            <consortium name="DOE Joint Genome Institute"/>
            <person name="Peter M."/>
            <person name="Kohler A."/>
            <person name="Ohm R.A."/>
            <person name="Kuo A."/>
            <person name="Krutzmann J."/>
            <person name="Morin E."/>
            <person name="Arend M."/>
            <person name="Barry K.W."/>
            <person name="Binder M."/>
            <person name="Choi C."/>
            <person name="Clum A."/>
            <person name="Copeland A."/>
            <person name="Grisel N."/>
            <person name="Haridas S."/>
            <person name="Kipfer T."/>
            <person name="LaButti K."/>
            <person name="Lindquist E."/>
            <person name="Lipzen A."/>
            <person name="Maire R."/>
            <person name="Meier B."/>
            <person name="Mihaltcheva S."/>
            <person name="Molinier V."/>
            <person name="Murat C."/>
            <person name="Poggeler S."/>
            <person name="Quandt C.A."/>
            <person name="Sperisen C."/>
            <person name="Tritt A."/>
            <person name="Tisserant E."/>
            <person name="Crous P.W."/>
            <person name="Henrissat B."/>
            <person name="Nehls U."/>
            <person name="Egli S."/>
            <person name="Spatafora J.W."/>
            <person name="Grigoriev I.V."/>
            <person name="Martin F.M."/>
        </authorList>
    </citation>
    <scope>NUCLEOTIDE SEQUENCE [LARGE SCALE GENOMIC DNA]</scope>
    <source>
        <strain evidence="14 15">CBS 459.81</strain>
    </source>
</reference>
<comment type="subcellular location">
    <subcellularLocation>
        <location evidence="2">Membrane</location>
        <topology evidence="2">Single-pass membrane protein</topology>
    </subcellularLocation>
</comment>
<name>A0A8E2J9Q3_9PEZI</name>
<dbReference type="FunFam" id="1.10.630.10:FF:000047">
    <property type="entry name" value="Cytochrome P450 monooxygenase"/>
    <property type="match status" value="1"/>
</dbReference>
<dbReference type="InterPro" id="IPR017972">
    <property type="entry name" value="Cyt_P450_CS"/>
</dbReference>
<keyword evidence="6 12" id="KW-0479">Metal-binding</keyword>
<dbReference type="PANTHER" id="PTHR24305">
    <property type="entry name" value="CYTOCHROME P450"/>
    <property type="match status" value="1"/>
</dbReference>
<dbReference type="GO" id="GO:0009403">
    <property type="term" value="P:toxin biosynthetic process"/>
    <property type="evidence" value="ECO:0007669"/>
    <property type="project" value="UniProtKB-ARBA"/>
</dbReference>
<keyword evidence="5" id="KW-0812">Transmembrane</keyword>
<dbReference type="InterPro" id="IPR001128">
    <property type="entry name" value="Cyt_P450"/>
</dbReference>
<dbReference type="PROSITE" id="PS00086">
    <property type="entry name" value="CYTOCHROME_P450"/>
    <property type="match status" value="1"/>
</dbReference>
<keyword evidence="10 13" id="KW-0503">Monooxygenase</keyword>
<evidence type="ECO:0000256" key="6">
    <source>
        <dbReference type="ARBA" id="ARBA00022723"/>
    </source>
</evidence>
<dbReference type="PRINTS" id="PR00463">
    <property type="entry name" value="EP450I"/>
</dbReference>
<evidence type="ECO:0000256" key="8">
    <source>
        <dbReference type="ARBA" id="ARBA00023002"/>
    </source>
</evidence>
<accession>A0A8E2J9Q3</accession>
<evidence type="ECO:0000313" key="14">
    <source>
        <dbReference type="EMBL" id="OCK74493.1"/>
    </source>
</evidence>
<dbReference type="GO" id="GO:0020037">
    <property type="term" value="F:heme binding"/>
    <property type="evidence" value="ECO:0007669"/>
    <property type="project" value="InterPro"/>
</dbReference>
<evidence type="ECO:0000256" key="3">
    <source>
        <dbReference type="ARBA" id="ARBA00010617"/>
    </source>
</evidence>
<dbReference type="Pfam" id="PF00067">
    <property type="entry name" value="p450"/>
    <property type="match status" value="1"/>
</dbReference>